<dbReference type="GO" id="GO:0004040">
    <property type="term" value="F:amidase activity"/>
    <property type="evidence" value="ECO:0007669"/>
    <property type="project" value="InterPro"/>
</dbReference>
<dbReference type="PANTHER" id="PTHR33308:SF9">
    <property type="entry name" value="PEPTIDOGLYCAN HYDROLASE FLGJ"/>
    <property type="match status" value="1"/>
</dbReference>
<dbReference type="Proteomes" id="UP000461595">
    <property type="component" value="Unassembled WGS sequence"/>
</dbReference>
<dbReference type="Pfam" id="PF01832">
    <property type="entry name" value="Glucosaminidase"/>
    <property type="match status" value="1"/>
</dbReference>
<dbReference type="Gene3D" id="1.10.530.10">
    <property type="match status" value="1"/>
</dbReference>
<sequence>MRKRKKGRGLLALTLITLGLGFFAYQTLTTQQGDYTITTEDSFVQNIAPDAQAIANQYGLYASVMIAQALLESQSGTSRLAQPPHHNLFGIKGTYQGQSANFLTTEDDGSGQTYEIHDQFRSYPSYYASLTDYAQVLSQPLYAGTWKANTTSYQDATLALTGTYATDSTYNHKLNQLIEQYQLTQYDW</sequence>
<dbReference type="EMBL" id="WSRS01000066">
    <property type="protein sequence ID" value="MVX59392.1"/>
    <property type="molecule type" value="Genomic_DNA"/>
</dbReference>
<evidence type="ECO:0000313" key="4">
    <source>
        <dbReference type="EMBL" id="MVX59392.1"/>
    </source>
</evidence>
<comment type="similarity">
    <text evidence="1">Belongs to the glycosyl hydrolase 73 family.</text>
</comment>
<dbReference type="Gene3D" id="4.10.80.30">
    <property type="entry name" value="DNA polymerase, domain 6"/>
    <property type="match status" value="1"/>
</dbReference>
<evidence type="ECO:0000259" key="3">
    <source>
        <dbReference type="SMART" id="SM00047"/>
    </source>
</evidence>
<comment type="caution">
    <text evidence="4">The sequence shown here is derived from an EMBL/GenBank/DDBJ whole genome shotgun (WGS) entry which is preliminary data.</text>
</comment>
<dbReference type="PANTHER" id="PTHR33308">
    <property type="entry name" value="PEPTIDOGLYCAN HYDROLASE FLGJ"/>
    <property type="match status" value="1"/>
</dbReference>
<gene>
    <name evidence="4" type="ORF">E5983_07060</name>
</gene>
<evidence type="ECO:0000313" key="5">
    <source>
        <dbReference type="Proteomes" id="UP000461595"/>
    </source>
</evidence>
<evidence type="ECO:0000256" key="2">
    <source>
        <dbReference type="ARBA" id="ARBA00022801"/>
    </source>
</evidence>
<feature type="domain" description="Mannosyl-glycoprotein endo-beta-N-acetylglucosamidase-like" evidence="3">
    <location>
        <begin position="32"/>
        <end position="187"/>
    </location>
</feature>
<dbReference type="InterPro" id="IPR002901">
    <property type="entry name" value="MGlyc_endo_b_GlcNAc-like_dom"/>
</dbReference>
<protein>
    <submittedName>
        <fullName evidence="4">N-acetylmuramoyl-L-alanine amidase</fullName>
    </submittedName>
</protein>
<dbReference type="SMART" id="SM00047">
    <property type="entry name" value="LYZ2"/>
    <property type="match status" value="1"/>
</dbReference>
<name>A0A7X3G987_9STRE</name>
<reference evidence="4 5" key="1">
    <citation type="submission" date="2019-12" db="EMBL/GenBank/DDBJ databases">
        <title>Microbes associate with the intestines of laboratory mice.</title>
        <authorList>
            <person name="Navarre W."/>
            <person name="Wong E."/>
        </authorList>
    </citation>
    <scope>NUCLEOTIDE SEQUENCE [LARGE SCALE GENOMIC DNA]</scope>
    <source>
        <strain evidence="4 5">NM51_B2-22</strain>
    </source>
</reference>
<organism evidence="4 5">
    <name type="scientific">Streptococcus danieliae</name>
    <dbReference type="NCBI Taxonomy" id="747656"/>
    <lineage>
        <taxon>Bacteria</taxon>
        <taxon>Bacillati</taxon>
        <taxon>Bacillota</taxon>
        <taxon>Bacilli</taxon>
        <taxon>Lactobacillales</taxon>
        <taxon>Streptococcaceae</taxon>
        <taxon>Streptococcus</taxon>
    </lineage>
</organism>
<dbReference type="RefSeq" id="WP_160333170.1">
    <property type="nucleotide sequence ID" value="NZ_WSRS01000066.1"/>
</dbReference>
<dbReference type="AlphaFoldDB" id="A0A7X3G987"/>
<dbReference type="InterPro" id="IPR051056">
    <property type="entry name" value="Glycosyl_Hydrolase_73"/>
</dbReference>
<proteinExistence type="inferred from homology"/>
<evidence type="ECO:0000256" key="1">
    <source>
        <dbReference type="ARBA" id="ARBA00010266"/>
    </source>
</evidence>
<dbReference type="PRINTS" id="PR01002">
    <property type="entry name" value="FLGFLGJ"/>
</dbReference>
<keyword evidence="2" id="KW-0378">Hydrolase</keyword>
<dbReference type="OrthoDB" id="2155627at2"/>
<accession>A0A7X3G987</accession>